<reference evidence="1 2" key="1">
    <citation type="submission" date="2016-07" db="EMBL/GenBank/DDBJ databases">
        <title>Complete genome sequence of the Lentzea guizhouensis DHS C013.</title>
        <authorList>
            <person name="Cao C."/>
        </authorList>
    </citation>
    <scope>NUCLEOTIDE SEQUENCE [LARGE SCALE GENOMIC DNA]</scope>
    <source>
        <strain evidence="1 2">DHS C013</strain>
    </source>
</reference>
<evidence type="ECO:0000313" key="2">
    <source>
        <dbReference type="Proteomes" id="UP000093053"/>
    </source>
</evidence>
<keyword evidence="2" id="KW-1185">Reference proteome</keyword>
<dbReference type="AlphaFoldDB" id="A0A1B2HDZ0"/>
<sequence length="161" mass="18056">MVAFTFAGVLLTQATTWWMDQRKARRESAFRWTNRNIEFYADFVDACHELLELPVWPADTPLKPLTDKLRQKSVKIRFVAPPPVNETLDKTLRAVAELAAQIDSIRTTSKPGHGDRIDERLLPGYRGSAEALSAALDEFMAAARIDVDITSVFRGLPDTPA</sequence>
<gene>
    <name evidence="1" type="ORF">BBK82_07300</name>
</gene>
<dbReference type="KEGG" id="led:BBK82_07300"/>
<accession>A0A1B2HDZ0</accession>
<proteinExistence type="predicted"/>
<protein>
    <submittedName>
        <fullName evidence="1">Uncharacterized protein</fullName>
    </submittedName>
</protein>
<evidence type="ECO:0000313" key="1">
    <source>
        <dbReference type="EMBL" id="ANZ35918.1"/>
    </source>
</evidence>
<organism evidence="1 2">
    <name type="scientific">Lentzea guizhouensis</name>
    <dbReference type="NCBI Taxonomy" id="1586287"/>
    <lineage>
        <taxon>Bacteria</taxon>
        <taxon>Bacillati</taxon>
        <taxon>Actinomycetota</taxon>
        <taxon>Actinomycetes</taxon>
        <taxon>Pseudonocardiales</taxon>
        <taxon>Pseudonocardiaceae</taxon>
        <taxon>Lentzea</taxon>
    </lineage>
</organism>
<dbReference type="Proteomes" id="UP000093053">
    <property type="component" value="Chromosome"/>
</dbReference>
<dbReference type="EMBL" id="CP016793">
    <property type="protein sequence ID" value="ANZ35918.1"/>
    <property type="molecule type" value="Genomic_DNA"/>
</dbReference>
<name>A0A1B2HDZ0_9PSEU</name>